<gene>
    <name evidence="1" type="ORF">JZ751_014086</name>
</gene>
<sequence length="74" mass="7886">MITGGTSTVVKEFIRLLRCEYPIAAMQAGPVKLVPQAVLDLLTWQELKKKVCSNPEITVEALSVVSLSAGKSAG</sequence>
<reference evidence="1" key="1">
    <citation type="thesis" date="2021" institute="BYU ScholarsArchive" country="Provo, UT, USA">
        <title>Applications of and Algorithms for Genome Assembly and Genomic Analyses with an Emphasis on Marine Teleosts.</title>
        <authorList>
            <person name="Pickett B.D."/>
        </authorList>
    </citation>
    <scope>NUCLEOTIDE SEQUENCE</scope>
    <source>
        <strain evidence="1">HI-2016</strain>
    </source>
</reference>
<protein>
    <submittedName>
        <fullName evidence="1">Uncharacterized protein</fullName>
    </submittedName>
</protein>
<evidence type="ECO:0000313" key="2">
    <source>
        <dbReference type="Proteomes" id="UP000824540"/>
    </source>
</evidence>
<dbReference type="InterPro" id="IPR035983">
    <property type="entry name" value="Hect_E3_ubiquitin_ligase"/>
</dbReference>
<dbReference type="SUPFAM" id="SSF56204">
    <property type="entry name" value="Hect, E3 ligase catalytic domain"/>
    <property type="match status" value="1"/>
</dbReference>
<dbReference type="Proteomes" id="UP000824540">
    <property type="component" value="Unassembled WGS sequence"/>
</dbReference>
<dbReference type="GO" id="GO:0043161">
    <property type="term" value="P:proteasome-mediated ubiquitin-dependent protein catabolic process"/>
    <property type="evidence" value="ECO:0007669"/>
    <property type="project" value="TreeGrafter"/>
</dbReference>
<name>A0A8T2NSI8_9TELE</name>
<comment type="caution">
    <text evidence="1">The sequence shown here is derived from an EMBL/GenBank/DDBJ whole genome shotgun (WGS) entry which is preliminary data.</text>
</comment>
<dbReference type="InterPro" id="IPR042469">
    <property type="entry name" value="HECTD3"/>
</dbReference>
<evidence type="ECO:0000313" key="1">
    <source>
        <dbReference type="EMBL" id="KAG9343114.1"/>
    </source>
</evidence>
<keyword evidence="2" id="KW-1185">Reference proteome</keyword>
<dbReference type="OrthoDB" id="8068875at2759"/>
<proteinExistence type="predicted"/>
<organism evidence="1 2">
    <name type="scientific">Albula glossodonta</name>
    <name type="common">roundjaw bonefish</name>
    <dbReference type="NCBI Taxonomy" id="121402"/>
    <lineage>
        <taxon>Eukaryota</taxon>
        <taxon>Metazoa</taxon>
        <taxon>Chordata</taxon>
        <taxon>Craniata</taxon>
        <taxon>Vertebrata</taxon>
        <taxon>Euteleostomi</taxon>
        <taxon>Actinopterygii</taxon>
        <taxon>Neopterygii</taxon>
        <taxon>Teleostei</taxon>
        <taxon>Albuliformes</taxon>
        <taxon>Albulidae</taxon>
        <taxon>Albula</taxon>
    </lineage>
</organism>
<accession>A0A8T2NSI8</accession>
<dbReference type="PANTHER" id="PTHR46654:SF1">
    <property type="entry name" value="E3 UBIQUITIN-PROTEIN LIGASE HECTD3"/>
    <property type="match status" value="1"/>
</dbReference>
<dbReference type="EMBL" id="JAFBMS010000024">
    <property type="protein sequence ID" value="KAG9343114.1"/>
    <property type="molecule type" value="Genomic_DNA"/>
</dbReference>
<dbReference type="PANTHER" id="PTHR46654">
    <property type="entry name" value="E3 UBIQUITIN-PROTEIN LIGASE HECTD3"/>
    <property type="match status" value="1"/>
</dbReference>
<dbReference type="GO" id="GO:0004842">
    <property type="term" value="F:ubiquitin-protein transferase activity"/>
    <property type="evidence" value="ECO:0007669"/>
    <property type="project" value="InterPro"/>
</dbReference>
<dbReference type="AlphaFoldDB" id="A0A8T2NSI8"/>